<accession>A0A2P6QAH5</accession>
<sequence length="87" mass="9944">MVVIGGLMLADRRSEASCGGYWGLGMVVASVHSQGLKLLLVLFYGQSNGEKLLHMVWRFWVMVLKGVIFVLRLAMRRYFYSWNSVDE</sequence>
<dbReference type="EMBL" id="PDCK01000043">
    <property type="protein sequence ID" value="PRQ31179.1"/>
    <property type="molecule type" value="Genomic_DNA"/>
</dbReference>
<comment type="caution">
    <text evidence="2">The sequence shown here is derived from an EMBL/GenBank/DDBJ whole genome shotgun (WGS) entry which is preliminary data.</text>
</comment>
<dbReference type="AlphaFoldDB" id="A0A2P6QAH5"/>
<keyword evidence="1" id="KW-0472">Membrane</keyword>
<organism evidence="2 3">
    <name type="scientific">Rosa chinensis</name>
    <name type="common">China rose</name>
    <dbReference type="NCBI Taxonomy" id="74649"/>
    <lineage>
        <taxon>Eukaryota</taxon>
        <taxon>Viridiplantae</taxon>
        <taxon>Streptophyta</taxon>
        <taxon>Embryophyta</taxon>
        <taxon>Tracheophyta</taxon>
        <taxon>Spermatophyta</taxon>
        <taxon>Magnoliopsida</taxon>
        <taxon>eudicotyledons</taxon>
        <taxon>Gunneridae</taxon>
        <taxon>Pentapetalae</taxon>
        <taxon>rosids</taxon>
        <taxon>fabids</taxon>
        <taxon>Rosales</taxon>
        <taxon>Rosaceae</taxon>
        <taxon>Rosoideae</taxon>
        <taxon>Rosoideae incertae sedis</taxon>
        <taxon>Rosa</taxon>
    </lineage>
</organism>
<keyword evidence="3" id="KW-1185">Reference proteome</keyword>
<name>A0A2P6QAH5_ROSCH</name>
<proteinExistence type="predicted"/>
<protein>
    <recommendedName>
        <fullName evidence="4">Transmembrane protein</fullName>
    </recommendedName>
</protein>
<keyword evidence="1" id="KW-0812">Transmembrane</keyword>
<evidence type="ECO:0000256" key="1">
    <source>
        <dbReference type="SAM" id="Phobius"/>
    </source>
</evidence>
<evidence type="ECO:0000313" key="3">
    <source>
        <dbReference type="Proteomes" id="UP000238479"/>
    </source>
</evidence>
<keyword evidence="1" id="KW-1133">Transmembrane helix</keyword>
<gene>
    <name evidence="2" type="ORF">RchiOBHm_Chr5g0032611</name>
</gene>
<dbReference type="Proteomes" id="UP000238479">
    <property type="component" value="Chromosome 5"/>
</dbReference>
<reference evidence="2 3" key="1">
    <citation type="journal article" date="2018" name="Nat. Genet.">
        <title>The Rosa genome provides new insights in the design of modern roses.</title>
        <authorList>
            <person name="Bendahmane M."/>
        </authorList>
    </citation>
    <scope>NUCLEOTIDE SEQUENCE [LARGE SCALE GENOMIC DNA]</scope>
    <source>
        <strain evidence="3">cv. Old Blush</strain>
    </source>
</reference>
<feature type="transmembrane region" description="Helical" evidence="1">
    <location>
        <begin position="57"/>
        <end position="75"/>
    </location>
</feature>
<evidence type="ECO:0008006" key="4">
    <source>
        <dbReference type="Google" id="ProtNLM"/>
    </source>
</evidence>
<dbReference type="Gramene" id="PRQ31179">
    <property type="protein sequence ID" value="PRQ31179"/>
    <property type="gene ID" value="RchiOBHm_Chr5g0032611"/>
</dbReference>
<feature type="transmembrane region" description="Helical" evidence="1">
    <location>
        <begin position="21"/>
        <end position="45"/>
    </location>
</feature>
<evidence type="ECO:0000313" key="2">
    <source>
        <dbReference type="EMBL" id="PRQ31179.1"/>
    </source>
</evidence>